<evidence type="ECO:0000256" key="12">
    <source>
        <dbReference type="RuleBase" id="RU000304"/>
    </source>
</evidence>
<evidence type="ECO:0000256" key="2">
    <source>
        <dbReference type="ARBA" id="ARBA00012425"/>
    </source>
</evidence>
<evidence type="ECO:0000256" key="9">
    <source>
        <dbReference type="ARBA" id="ARBA00047811"/>
    </source>
</evidence>
<dbReference type="PROSITE" id="PS00108">
    <property type="entry name" value="PROTEIN_KINASE_ST"/>
    <property type="match status" value="1"/>
</dbReference>
<reference evidence="14 15" key="1">
    <citation type="submission" date="2024-02" db="EMBL/GenBank/DDBJ databases">
        <title>Discinaceae phylogenomics.</title>
        <authorList>
            <person name="Dirks A.C."/>
            <person name="James T.Y."/>
        </authorList>
    </citation>
    <scope>NUCLEOTIDE SEQUENCE [LARGE SCALE GENOMIC DNA]</scope>
    <source>
        <strain evidence="14 15">ACD0624</strain>
    </source>
</reference>
<keyword evidence="3 12" id="KW-0723">Serine/threonine-protein kinase</keyword>
<keyword evidence="8 11" id="KW-0067">ATP-binding</keyword>
<keyword evidence="4" id="KW-0597">Phosphoprotein</keyword>
<comment type="catalytic activity">
    <reaction evidence="10">
        <text>L-seryl-[protein] + ATP = O-phospho-L-seryl-[protein] + ADP + H(+)</text>
        <dbReference type="Rhea" id="RHEA:17989"/>
        <dbReference type="Rhea" id="RHEA-COMP:9863"/>
        <dbReference type="Rhea" id="RHEA-COMP:11604"/>
        <dbReference type="ChEBI" id="CHEBI:15378"/>
        <dbReference type="ChEBI" id="CHEBI:29999"/>
        <dbReference type="ChEBI" id="CHEBI:30616"/>
        <dbReference type="ChEBI" id="CHEBI:83421"/>
        <dbReference type="ChEBI" id="CHEBI:456216"/>
        <dbReference type="EC" id="2.7.11.22"/>
    </reaction>
</comment>
<dbReference type="InterPro" id="IPR008350">
    <property type="entry name" value="MAPK_ERK3/4"/>
</dbReference>
<dbReference type="EC" id="2.7.11.22" evidence="2"/>
<dbReference type="InterPro" id="IPR000719">
    <property type="entry name" value="Prot_kinase_dom"/>
</dbReference>
<evidence type="ECO:0000256" key="3">
    <source>
        <dbReference type="ARBA" id="ARBA00022527"/>
    </source>
</evidence>
<dbReference type="PANTHER" id="PTHR24056">
    <property type="entry name" value="CELL DIVISION PROTEIN KINASE"/>
    <property type="match status" value="1"/>
</dbReference>
<name>A0ABR3GDB4_9PEZI</name>
<evidence type="ECO:0000256" key="5">
    <source>
        <dbReference type="ARBA" id="ARBA00022679"/>
    </source>
</evidence>
<dbReference type="EMBL" id="JBBBZM010000115">
    <property type="protein sequence ID" value="KAL0633760.1"/>
    <property type="molecule type" value="Genomic_DNA"/>
</dbReference>
<gene>
    <name evidence="14" type="ORF">Q9L58_007367</name>
</gene>
<keyword evidence="15" id="KW-1185">Reference proteome</keyword>
<evidence type="ECO:0000256" key="8">
    <source>
        <dbReference type="ARBA" id="ARBA00022840"/>
    </source>
</evidence>
<comment type="catalytic activity">
    <reaction evidence="9">
        <text>L-threonyl-[protein] + ATP = O-phospho-L-threonyl-[protein] + ADP + H(+)</text>
        <dbReference type="Rhea" id="RHEA:46608"/>
        <dbReference type="Rhea" id="RHEA-COMP:11060"/>
        <dbReference type="Rhea" id="RHEA-COMP:11605"/>
        <dbReference type="ChEBI" id="CHEBI:15378"/>
        <dbReference type="ChEBI" id="CHEBI:30013"/>
        <dbReference type="ChEBI" id="CHEBI:30616"/>
        <dbReference type="ChEBI" id="CHEBI:61977"/>
        <dbReference type="ChEBI" id="CHEBI:456216"/>
        <dbReference type="EC" id="2.7.11.22"/>
    </reaction>
</comment>
<evidence type="ECO:0000256" key="7">
    <source>
        <dbReference type="ARBA" id="ARBA00022777"/>
    </source>
</evidence>
<evidence type="ECO:0000256" key="6">
    <source>
        <dbReference type="ARBA" id="ARBA00022741"/>
    </source>
</evidence>
<dbReference type="PANTHER" id="PTHR24056:SF508">
    <property type="entry name" value="CYCLIN-DEPENDENT KINASE 10"/>
    <property type="match status" value="1"/>
</dbReference>
<proteinExistence type="inferred from homology"/>
<dbReference type="SUPFAM" id="SSF56112">
    <property type="entry name" value="Protein kinase-like (PK-like)"/>
    <property type="match status" value="1"/>
</dbReference>
<dbReference type="InterPro" id="IPR011009">
    <property type="entry name" value="Kinase-like_dom_sf"/>
</dbReference>
<dbReference type="Gene3D" id="3.30.200.20">
    <property type="entry name" value="Phosphorylase Kinase, domain 1"/>
    <property type="match status" value="1"/>
</dbReference>
<protein>
    <recommendedName>
        <fullName evidence="2">cyclin-dependent kinase</fullName>
        <ecNumber evidence="2">2.7.11.22</ecNumber>
    </recommendedName>
</protein>
<keyword evidence="7" id="KW-0418">Kinase</keyword>
<dbReference type="InterPro" id="IPR008271">
    <property type="entry name" value="Ser/Thr_kinase_AS"/>
</dbReference>
<accession>A0ABR3GDB4</accession>
<feature type="domain" description="Protein kinase" evidence="13">
    <location>
        <begin position="37"/>
        <end position="342"/>
    </location>
</feature>
<evidence type="ECO:0000313" key="15">
    <source>
        <dbReference type="Proteomes" id="UP001447188"/>
    </source>
</evidence>
<dbReference type="Proteomes" id="UP001447188">
    <property type="component" value="Unassembled WGS sequence"/>
</dbReference>
<feature type="binding site" evidence="11">
    <location>
        <position position="66"/>
    </location>
    <ligand>
        <name>ATP</name>
        <dbReference type="ChEBI" id="CHEBI:30616"/>
    </ligand>
</feature>
<dbReference type="InterPro" id="IPR050108">
    <property type="entry name" value="CDK"/>
</dbReference>
<evidence type="ECO:0000256" key="4">
    <source>
        <dbReference type="ARBA" id="ARBA00022553"/>
    </source>
</evidence>
<dbReference type="Gene3D" id="1.10.510.10">
    <property type="entry name" value="Transferase(Phosphotransferase) domain 1"/>
    <property type="match status" value="1"/>
</dbReference>
<dbReference type="PROSITE" id="PS00107">
    <property type="entry name" value="PROTEIN_KINASE_ATP"/>
    <property type="match status" value="1"/>
</dbReference>
<organism evidence="14 15">
    <name type="scientific">Discina gigas</name>
    <dbReference type="NCBI Taxonomy" id="1032678"/>
    <lineage>
        <taxon>Eukaryota</taxon>
        <taxon>Fungi</taxon>
        <taxon>Dikarya</taxon>
        <taxon>Ascomycota</taxon>
        <taxon>Pezizomycotina</taxon>
        <taxon>Pezizomycetes</taxon>
        <taxon>Pezizales</taxon>
        <taxon>Discinaceae</taxon>
        <taxon>Discina</taxon>
    </lineage>
</organism>
<comment type="similarity">
    <text evidence="1">Belongs to the protein kinase superfamily. CMGC Ser/Thr protein kinase family. CDC2/CDKX subfamily.</text>
</comment>
<evidence type="ECO:0000256" key="10">
    <source>
        <dbReference type="ARBA" id="ARBA00048367"/>
    </source>
</evidence>
<evidence type="ECO:0000256" key="11">
    <source>
        <dbReference type="PROSITE-ProRule" id="PRU10141"/>
    </source>
</evidence>
<dbReference type="Pfam" id="PF00069">
    <property type="entry name" value="Pkinase"/>
    <property type="match status" value="1"/>
</dbReference>
<keyword evidence="6 11" id="KW-0547">Nucleotide-binding</keyword>
<evidence type="ECO:0000256" key="1">
    <source>
        <dbReference type="ARBA" id="ARBA00006485"/>
    </source>
</evidence>
<evidence type="ECO:0000259" key="13">
    <source>
        <dbReference type="PROSITE" id="PS50011"/>
    </source>
</evidence>
<sequence length="406" mass="45914">MANQDSAPHWLSITGKALPHLDLPNGMPGRCRNIKDFEFLNHLGEGTYGVVHRAHDHKTSKIVALKQVRIFDSDRGNGIPITALREISILKSLRHNNVVNVLDVAVGTELDDVYMVMEYAEQDLANLLDHAKVKYSESEIKCLMKQLLEGLEYLHKHDIIHRDIKMSNLLLTAKGVLKIADFGMAREYSPRPLTPGVVTVWYRAPELLLSANRYTTAVDLWSAGCIMGELIIQLPLLPGESELEQFALIVKLLGSPSDKIWPKMRLLPGIYDRGRTAVTEEAPVGTGRARYIPPPIGAQRENMLERRLVGQTKETIRLINEMLTFDPERRISAGDALRQRYFTRDMPPPQRPELIQTFPEIRNEEKGVGGAETGLKRKGKEAGGYVFDFGDDFGVRKRHRQLERRD</sequence>
<dbReference type="PROSITE" id="PS50011">
    <property type="entry name" value="PROTEIN_KINASE_DOM"/>
    <property type="match status" value="1"/>
</dbReference>
<dbReference type="SMART" id="SM00220">
    <property type="entry name" value="S_TKc"/>
    <property type="match status" value="1"/>
</dbReference>
<evidence type="ECO:0000313" key="14">
    <source>
        <dbReference type="EMBL" id="KAL0633760.1"/>
    </source>
</evidence>
<dbReference type="PRINTS" id="PR01771">
    <property type="entry name" value="ERK3ERK4MAPK"/>
</dbReference>
<keyword evidence="5" id="KW-0808">Transferase</keyword>
<dbReference type="InterPro" id="IPR017441">
    <property type="entry name" value="Protein_kinase_ATP_BS"/>
</dbReference>
<comment type="caution">
    <text evidence="14">The sequence shown here is derived from an EMBL/GenBank/DDBJ whole genome shotgun (WGS) entry which is preliminary data.</text>
</comment>